<feature type="domain" description="PAS" evidence="3">
    <location>
        <begin position="147"/>
        <end position="201"/>
    </location>
</feature>
<feature type="domain" description="PAC" evidence="4">
    <location>
        <begin position="976"/>
        <end position="1026"/>
    </location>
</feature>
<feature type="domain" description="PAS" evidence="3">
    <location>
        <begin position="648"/>
        <end position="721"/>
    </location>
</feature>
<dbReference type="Pfam" id="PF13188">
    <property type="entry name" value="PAS_8"/>
    <property type="match status" value="1"/>
</dbReference>
<dbReference type="GO" id="GO:0050568">
    <property type="term" value="F:protein-glutamine glutaminase activity"/>
    <property type="evidence" value="ECO:0007669"/>
    <property type="project" value="UniProtKB-EC"/>
</dbReference>
<dbReference type="PROSITE" id="PS50110">
    <property type="entry name" value="RESPONSE_REGULATORY"/>
    <property type="match status" value="1"/>
</dbReference>
<dbReference type="InterPro" id="IPR000014">
    <property type="entry name" value="PAS"/>
</dbReference>
<keyword evidence="5" id="KW-0378">Hydrolase</keyword>
<dbReference type="InterPro" id="IPR035965">
    <property type="entry name" value="PAS-like_dom_sf"/>
</dbReference>
<feature type="domain" description="Response regulatory" evidence="2">
    <location>
        <begin position="20"/>
        <end position="135"/>
    </location>
</feature>
<dbReference type="NCBIfam" id="TIGR00229">
    <property type="entry name" value="sensory_box"/>
    <property type="match status" value="6"/>
</dbReference>
<dbReference type="InterPro" id="IPR013656">
    <property type="entry name" value="PAS_4"/>
</dbReference>
<feature type="domain" description="PAC" evidence="4">
    <location>
        <begin position="851"/>
        <end position="901"/>
    </location>
</feature>
<evidence type="ECO:0000259" key="2">
    <source>
        <dbReference type="PROSITE" id="PS50110"/>
    </source>
</evidence>
<evidence type="ECO:0000259" key="3">
    <source>
        <dbReference type="PROSITE" id="PS50112"/>
    </source>
</evidence>
<dbReference type="Pfam" id="PF13426">
    <property type="entry name" value="PAS_9"/>
    <property type="match status" value="1"/>
</dbReference>
<dbReference type="PROSITE" id="PS50112">
    <property type="entry name" value="PAS"/>
    <property type="match status" value="6"/>
</dbReference>
<organism evidence="5">
    <name type="scientific">Candidatus Methanophaga sp. ANME-1 ERB7</name>
    <dbReference type="NCBI Taxonomy" id="2759913"/>
    <lineage>
        <taxon>Archaea</taxon>
        <taxon>Methanobacteriati</taxon>
        <taxon>Methanobacteriota</taxon>
        <taxon>Stenosarchaea group</taxon>
        <taxon>Methanomicrobia</taxon>
        <taxon>Candidatus Methanophagales</taxon>
        <taxon>Candidatus Methanophagaceae</taxon>
        <taxon>Candidatus Methanophaga</taxon>
    </lineage>
</organism>
<feature type="domain" description="PAC" evidence="4">
    <location>
        <begin position="469"/>
        <end position="521"/>
    </location>
</feature>
<accession>A0A7G9Z4X3</accession>
<dbReference type="PROSITE" id="PS50113">
    <property type="entry name" value="PAC"/>
    <property type="match status" value="5"/>
</dbReference>
<feature type="domain" description="PAC" evidence="4">
    <location>
        <begin position="219"/>
        <end position="269"/>
    </location>
</feature>
<feature type="domain" description="PAS" evidence="3">
    <location>
        <begin position="522"/>
        <end position="593"/>
    </location>
</feature>
<dbReference type="SUPFAM" id="SSF55785">
    <property type="entry name" value="PYP-like sensor domain (PAS domain)"/>
    <property type="match status" value="7"/>
</dbReference>
<dbReference type="GO" id="GO:0000160">
    <property type="term" value="P:phosphorelay signal transduction system"/>
    <property type="evidence" value="ECO:0007669"/>
    <property type="project" value="InterPro"/>
</dbReference>
<dbReference type="GO" id="GO:0006355">
    <property type="term" value="P:regulation of DNA-templated transcription"/>
    <property type="evidence" value="ECO:0007669"/>
    <property type="project" value="InterPro"/>
</dbReference>
<dbReference type="InterPro" id="IPR000700">
    <property type="entry name" value="PAS-assoc_C"/>
</dbReference>
<dbReference type="EC" id="3.5.1.44" evidence="5"/>
<dbReference type="InterPro" id="IPR011006">
    <property type="entry name" value="CheY-like_superfamily"/>
</dbReference>
<feature type="domain" description="PAS" evidence="3">
    <location>
        <begin position="773"/>
        <end position="817"/>
    </location>
</feature>
<proteinExistence type="predicted"/>
<evidence type="ECO:0000259" key="4">
    <source>
        <dbReference type="PROSITE" id="PS50113"/>
    </source>
</evidence>
<sequence>MCISPKFGGLLDSDKMAKAKILVVGDEAITAMDIQNRLKELDYDVPAIAASGEGAIKRVEEIEPDLVLMDIVLKGDMNGIDAAEEIHDRFDVPVVYITAYQDEELLEKTKVSEPYGYITKPFEDKELRPVIEMALQRHRLEKALRESESQYRSIFDSATDSFLIFDTDGNIVEANIQACKMYGYPYEELIKLSGKDIVHRDYCHLFEQFKRDVQRTGEFHAEAVDVRKDGTTFDIEVRGTLFNYKYKPHLLAVIRDITERKKADATLSESEIRFRELFDNMSSGVAVYEAKEGGTDFVFKDFNHAAEKIDHIKKEDLIGKSVLELFPGVMDFGLFAVFQRVWNTGKPEHLPISFYKDERIVGWRENYVYKLPAGEIVAVYADVTARKKAEEALRESEEKYRTLVESINDIVFTLDRAGKFTYLSPGFEVDIGYLPEDLIGHSFTEVLAPEYIESTVDIFRRGLSGETIPLYDVELLLRDGRRLPIELNVSSILDAEGQPIARLGVARDISERKKMEDELQRSEALYRTIFEATSAPTVILDEDGTFYRVNAEGARISGFTKEELEGKKSWTEFIAKKEDLEMMKGIHRLRITDSDKVSSNYEFLFKDRFGNCRNIYVTAAGIPGTKRSVVSFMDITERKRGVEALRESEEKYRTFIERTSEGYWSLNLEHKTVEVNQALCDMLGYTRAEIMGKSPHDFVDEENLKIFKYHMGKIESTLHRSYEIVLKTKSGEDVFTRFNATTIIDDTGEFKGAYSLVTNITEQKKAEEALRESNAKIRSITASAHDAVIMVDDEETISYWNEAAERIFGYTEEDMIGTKLHGAIIPERFREAAVTGFKSFRETGQGAAVGKTLELAANRKDGTELPVELSLSAVKLKDKWNAIGVIRDISERKKDEKALKESEERFRTIFDSAVDGILLVDLDTRRFYMANNAICQMLGYTVGELTNMGPADIILKEDLPWVMKELERVVGEAISEGSDIPMKRKDGSVIHTNINGARIEFAGTKYLLAIIRDVTELKKKTEALRRFNKLAVGRELRMIELKKELNALLEDLGKEPRYKIAGV</sequence>
<reference evidence="5" key="1">
    <citation type="submission" date="2020-06" db="EMBL/GenBank/DDBJ databases">
        <title>Unique genomic features of the anaerobic methanotrophic archaea.</title>
        <authorList>
            <person name="Chadwick G.L."/>
            <person name="Skennerton C.T."/>
            <person name="Laso-Perez R."/>
            <person name="Leu A.O."/>
            <person name="Speth D.R."/>
            <person name="Yu H."/>
            <person name="Morgan-Lang C."/>
            <person name="Hatzenpichler R."/>
            <person name="Goudeau D."/>
            <person name="Malmstrom R."/>
            <person name="Brazelton W.J."/>
            <person name="Woyke T."/>
            <person name="Hallam S.J."/>
            <person name="Tyson G.W."/>
            <person name="Wegener G."/>
            <person name="Boetius A."/>
            <person name="Orphan V."/>
        </authorList>
    </citation>
    <scope>NUCLEOTIDE SEQUENCE</scope>
</reference>
<dbReference type="PANTHER" id="PTHR44757:SF2">
    <property type="entry name" value="BIOFILM ARCHITECTURE MAINTENANCE PROTEIN MBAA"/>
    <property type="match status" value="1"/>
</dbReference>
<dbReference type="EMBL" id="MT631609">
    <property type="protein sequence ID" value="QNO55307.1"/>
    <property type="molecule type" value="Genomic_DNA"/>
</dbReference>
<dbReference type="CDD" id="cd17534">
    <property type="entry name" value="REC_DC-like"/>
    <property type="match status" value="1"/>
</dbReference>
<dbReference type="InterPro" id="IPR001789">
    <property type="entry name" value="Sig_transdc_resp-reg_receiver"/>
</dbReference>
<dbReference type="CDD" id="cd00130">
    <property type="entry name" value="PAS"/>
    <property type="match status" value="6"/>
</dbReference>
<dbReference type="SMART" id="SM00086">
    <property type="entry name" value="PAC"/>
    <property type="match status" value="6"/>
</dbReference>
<dbReference type="PANTHER" id="PTHR44757">
    <property type="entry name" value="DIGUANYLATE CYCLASE DGCP"/>
    <property type="match status" value="1"/>
</dbReference>
<feature type="domain" description="PAS" evidence="3">
    <location>
        <begin position="902"/>
        <end position="973"/>
    </location>
</feature>
<protein>
    <submittedName>
        <fullName evidence="5">Protein-glutamate methylesterase/protein-glutamine glutaminase</fullName>
        <ecNumber evidence="5">3.5.1.44</ecNumber>
    </submittedName>
</protein>
<keyword evidence="1" id="KW-0597">Phosphoprotein</keyword>
<dbReference type="Gene3D" id="3.40.50.2300">
    <property type="match status" value="1"/>
</dbReference>
<dbReference type="SUPFAM" id="SSF52172">
    <property type="entry name" value="CheY-like"/>
    <property type="match status" value="1"/>
</dbReference>
<dbReference type="Pfam" id="PF00072">
    <property type="entry name" value="Response_reg"/>
    <property type="match status" value="1"/>
</dbReference>
<evidence type="ECO:0000256" key="1">
    <source>
        <dbReference type="PROSITE-ProRule" id="PRU00169"/>
    </source>
</evidence>
<dbReference type="SMART" id="SM00091">
    <property type="entry name" value="PAS"/>
    <property type="match status" value="7"/>
</dbReference>
<name>A0A7G9Z4X3_9EURY</name>
<dbReference type="Gene3D" id="3.30.450.20">
    <property type="entry name" value="PAS domain"/>
    <property type="match status" value="7"/>
</dbReference>
<dbReference type="SMART" id="SM00448">
    <property type="entry name" value="REC"/>
    <property type="match status" value="1"/>
</dbReference>
<dbReference type="InterPro" id="IPR001610">
    <property type="entry name" value="PAC"/>
</dbReference>
<feature type="domain" description="PAS" evidence="3">
    <location>
        <begin position="396"/>
        <end position="466"/>
    </location>
</feature>
<evidence type="ECO:0000313" key="5">
    <source>
        <dbReference type="EMBL" id="QNO55307.1"/>
    </source>
</evidence>
<dbReference type="AlphaFoldDB" id="A0A7G9Z4X3"/>
<dbReference type="InterPro" id="IPR052155">
    <property type="entry name" value="Biofilm_reg_signaling"/>
</dbReference>
<gene>
    <name evidence="5" type="primary">cheB_2</name>
    <name evidence="5" type="ORF">NDMCNHHP_00007</name>
</gene>
<dbReference type="InterPro" id="IPR013767">
    <property type="entry name" value="PAS_fold"/>
</dbReference>
<feature type="domain" description="PAC" evidence="4">
    <location>
        <begin position="720"/>
        <end position="772"/>
    </location>
</feature>
<dbReference type="Pfam" id="PF00989">
    <property type="entry name" value="PAS"/>
    <property type="match status" value="3"/>
</dbReference>
<feature type="modified residue" description="4-aspartylphosphate" evidence="1">
    <location>
        <position position="70"/>
    </location>
</feature>
<dbReference type="Pfam" id="PF08448">
    <property type="entry name" value="PAS_4"/>
    <property type="match status" value="1"/>
</dbReference>